<accession>A0A915KIW8</accession>
<dbReference type="GO" id="GO:0004721">
    <property type="term" value="F:phosphoprotein phosphatase activity"/>
    <property type="evidence" value="ECO:0007669"/>
    <property type="project" value="UniProtKB-KW"/>
</dbReference>
<organism evidence="6 7">
    <name type="scientific">Romanomermis culicivorax</name>
    <name type="common">Nematode worm</name>
    <dbReference type="NCBI Taxonomy" id="13658"/>
    <lineage>
        <taxon>Eukaryota</taxon>
        <taxon>Metazoa</taxon>
        <taxon>Ecdysozoa</taxon>
        <taxon>Nematoda</taxon>
        <taxon>Enoplea</taxon>
        <taxon>Dorylaimia</taxon>
        <taxon>Mermithida</taxon>
        <taxon>Mermithoidea</taxon>
        <taxon>Mermithidae</taxon>
        <taxon>Romanomermis</taxon>
    </lineage>
</organism>
<dbReference type="WBParaSite" id="nRc.2.0.1.t38780-RA">
    <property type="protein sequence ID" value="nRc.2.0.1.t38780-RA"/>
    <property type="gene ID" value="nRc.2.0.1.g38780"/>
</dbReference>
<keyword evidence="2" id="KW-0904">Protein phosphatase</keyword>
<dbReference type="InterPro" id="IPR051029">
    <property type="entry name" value="mRNA_Capping_Enz/RNA_Phosphat"/>
</dbReference>
<dbReference type="PROSITE" id="PS50056">
    <property type="entry name" value="TYR_PHOSPHATASE_2"/>
    <property type="match status" value="1"/>
</dbReference>
<dbReference type="PANTHER" id="PTHR10367:SF9">
    <property type="entry name" value="DUAL-SPECIFICITY PHOSPHATASE 11 (RNA_RNP COMPLEX 1-INTERACTING)"/>
    <property type="match status" value="1"/>
</dbReference>
<feature type="region of interest" description="Disordered" evidence="3">
    <location>
        <begin position="225"/>
        <end position="259"/>
    </location>
</feature>
<evidence type="ECO:0000256" key="2">
    <source>
        <dbReference type="ARBA" id="ARBA00022912"/>
    </source>
</evidence>
<evidence type="ECO:0000259" key="5">
    <source>
        <dbReference type="PROSITE" id="PS50056"/>
    </source>
</evidence>
<feature type="compositionally biased region" description="Low complexity" evidence="3">
    <location>
        <begin position="247"/>
        <end position="257"/>
    </location>
</feature>
<reference evidence="7" key="1">
    <citation type="submission" date="2022-11" db="UniProtKB">
        <authorList>
            <consortium name="WormBaseParasite"/>
        </authorList>
    </citation>
    <scope>IDENTIFICATION</scope>
</reference>
<dbReference type="AlphaFoldDB" id="A0A915KIW8"/>
<dbReference type="PROSITE" id="PS50054">
    <property type="entry name" value="TYR_PHOSPHATASE_DUAL"/>
    <property type="match status" value="1"/>
</dbReference>
<evidence type="ECO:0000256" key="3">
    <source>
        <dbReference type="SAM" id="MobiDB-lite"/>
    </source>
</evidence>
<evidence type="ECO:0000313" key="6">
    <source>
        <dbReference type="Proteomes" id="UP000887565"/>
    </source>
</evidence>
<proteinExistence type="predicted"/>
<sequence length="365" mass="40747">MIPMEAQMWKKTVTVSPFGKIGRFFCRIRESFTMDVRRPTNWGGWEEYKPLGQRIPETRIICCKCPLKEELCRKLPSKSKWFTPQTLFSMLNEENLKLGLVIDLTNTDRYYNPNAFTYADVGYVKIFTPGHDVPAEDAIKKFCDAIKTYEKGVDDKDRVIIVHCTHGVNRTGYLVCHYLIECCGWSYEKAFQAFNLARDHKIERENYLAALMELDNKVNNKPHIFLHDDASDEETTPKKIGTKGRRSNSISSTSSDDSLFKPHKRMPVVVAPVVAMTGSAQVAPLPDALLPPGGMAPAAAANVPFFNPAIMQGLLMNVAHMQQAMMAGRLPPGPPLTVPPAFQTTLPKYAIPAPLPDASLAVCIS</sequence>
<name>A0A915KIW8_ROMCU</name>
<feature type="domain" description="Tyrosine specific protein phosphatases" evidence="5">
    <location>
        <begin position="140"/>
        <end position="209"/>
    </location>
</feature>
<dbReference type="InterPro" id="IPR016130">
    <property type="entry name" value="Tyr_Pase_AS"/>
</dbReference>
<dbReference type="SUPFAM" id="SSF52799">
    <property type="entry name" value="(Phosphotyrosine protein) phosphatases II"/>
    <property type="match status" value="1"/>
</dbReference>
<dbReference type="SMART" id="SM00404">
    <property type="entry name" value="PTPc_motif"/>
    <property type="match status" value="1"/>
</dbReference>
<evidence type="ECO:0000259" key="4">
    <source>
        <dbReference type="PROSITE" id="PS50054"/>
    </source>
</evidence>
<evidence type="ECO:0000256" key="1">
    <source>
        <dbReference type="ARBA" id="ARBA00022801"/>
    </source>
</evidence>
<dbReference type="PANTHER" id="PTHR10367">
    <property type="entry name" value="MRNA-CAPPING ENZYME"/>
    <property type="match status" value="1"/>
</dbReference>
<dbReference type="PROSITE" id="PS00383">
    <property type="entry name" value="TYR_PHOSPHATASE_1"/>
    <property type="match status" value="1"/>
</dbReference>
<dbReference type="InterPro" id="IPR029021">
    <property type="entry name" value="Prot-tyrosine_phosphatase-like"/>
</dbReference>
<keyword evidence="1" id="KW-0378">Hydrolase</keyword>
<protein>
    <submittedName>
        <fullName evidence="7">RNA/RNP complex-1-interacting phosphatase</fullName>
    </submittedName>
</protein>
<dbReference type="SMART" id="SM00195">
    <property type="entry name" value="DSPc"/>
    <property type="match status" value="1"/>
</dbReference>
<dbReference type="Proteomes" id="UP000887565">
    <property type="component" value="Unplaced"/>
</dbReference>
<dbReference type="Pfam" id="PF00782">
    <property type="entry name" value="DSPc"/>
    <property type="match status" value="1"/>
</dbReference>
<dbReference type="InterPro" id="IPR000387">
    <property type="entry name" value="Tyr_Pase_dom"/>
</dbReference>
<dbReference type="InterPro" id="IPR003595">
    <property type="entry name" value="Tyr_Pase_cat"/>
</dbReference>
<feature type="domain" description="Tyrosine-protein phosphatase" evidence="4">
    <location>
        <begin position="63"/>
        <end position="220"/>
    </location>
</feature>
<dbReference type="InterPro" id="IPR000340">
    <property type="entry name" value="Dual-sp_phosphatase_cat-dom"/>
</dbReference>
<keyword evidence="6" id="KW-1185">Reference proteome</keyword>
<dbReference type="InterPro" id="IPR020422">
    <property type="entry name" value="TYR_PHOSPHATASE_DUAL_dom"/>
</dbReference>
<dbReference type="GO" id="GO:0004651">
    <property type="term" value="F:polynucleotide 5'-phosphatase activity"/>
    <property type="evidence" value="ECO:0007669"/>
    <property type="project" value="TreeGrafter"/>
</dbReference>
<evidence type="ECO:0000313" key="7">
    <source>
        <dbReference type="WBParaSite" id="nRc.2.0.1.t38780-RA"/>
    </source>
</evidence>
<dbReference type="Gene3D" id="3.90.190.10">
    <property type="entry name" value="Protein tyrosine phosphatase superfamily"/>
    <property type="match status" value="1"/>
</dbReference>